<sequence length="179" mass="20740">MEVLTLLDLHLQYQQEKDKGAEMKLQRTHDMKTVKEILSHPAIFPHIHEDGLKEIEPPDSEEFHWILISDQEGAAGVYMVHYHNQSCVEMHTCLLPRIWGAKANDSVKLLSEYLFHQLGVRKVITNVPAYNKLALRFAKTNGMKIEGINRESYLKDGKLIDQIMLGMTRKEWICQSQDQ</sequence>
<dbReference type="OrthoDB" id="5358891at2"/>
<dbReference type="Gene3D" id="3.40.630.30">
    <property type="match status" value="1"/>
</dbReference>
<dbReference type="InterPro" id="IPR000182">
    <property type="entry name" value="GNAT_dom"/>
</dbReference>
<proteinExistence type="predicted"/>
<dbReference type="InterPro" id="IPR016181">
    <property type="entry name" value="Acyl_CoA_acyltransferase"/>
</dbReference>
<feature type="domain" description="N-acetyltransferase" evidence="1">
    <location>
        <begin position="57"/>
        <end position="144"/>
    </location>
</feature>
<protein>
    <recommendedName>
        <fullName evidence="1">N-acetyltransferase domain-containing protein</fullName>
    </recommendedName>
</protein>
<evidence type="ECO:0000259" key="1">
    <source>
        <dbReference type="Pfam" id="PF13302"/>
    </source>
</evidence>
<gene>
    <name evidence="2" type="ORF">DFR42_107312</name>
</gene>
<name>A0A318J4V0_9BURK</name>
<dbReference type="SUPFAM" id="SSF55729">
    <property type="entry name" value="Acyl-CoA N-acyltransferases (Nat)"/>
    <property type="match status" value="1"/>
</dbReference>
<dbReference type="GO" id="GO:0016747">
    <property type="term" value="F:acyltransferase activity, transferring groups other than amino-acyl groups"/>
    <property type="evidence" value="ECO:0007669"/>
    <property type="project" value="InterPro"/>
</dbReference>
<organism evidence="2 3">
    <name type="scientific">Undibacterium pigrum</name>
    <dbReference type="NCBI Taxonomy" id="401470"/>
    <lineage>
        <taxon>Bacteria</taxon>
        <taxon>Pseudomonadati</taxon>
        <taxon>Pseudomonadota</taxon>
        <taxon>Betaproteobacteria</taxon>
        <taxon>Burkholderiales</taxon>
        <taxon>Oxalobacteraceae</taxon>
        <taxon>Undibacterium</taxon>
    </lineage>
</organism>
<dbReference type="Pfam" id="PF13302">
    <property type="entry name" value="Acetyltransf_3"/>
    <property type="match status" value="1"/>
</dbReference>
<dbReference type="AlphaFoldDB" id="A0A318J4V0"/>
<comment type="caution">
    <text evidence="2">The sequence shown here is derived from an EMBL/GenBank/DDBJ whole genome shotgun (WGS) entry which is preliminary data.</text>
</comment>
<evidence type="ECO:0000313" key="3">
    <source>
        <dbReference type="Proteomes" id="UP000247792"/>
    </source>
</evidence>
<accession>A0A318J4V0</accession>
<evidence type="ECO:0000313" key="2">
    <source>
        <dbReference type="EMBL" id="PXX41660.1"/>
    </source>
</evidence>
<dbReference type="RefSeq" id="WP_110256875.1">
    <property type="nucleotide sequence ID" value="NZ_QJKB01000007.1"/>
</dbReference>
<reference evidence="2 3" key="1">
    <citation type="submission" date="2018-05" db="EMBL/GenBank/DDBJ databases">
        <title>Genomic Encyclopedia of Type Strains, Phase IV (KMG-IV): sequencing the most valuable type-strain genomes for metagenomic binning, comparative biology and taxonomic classification.</title>
        <authorList>
            <person name="Goeker M."/>
        </authorList>
    </citation>
    <scope>NUCLEOTIDE SEQUENCE [LARGE SCALE GENOMIC DNA]</scope>
    <source>
        <strain evidence="2 3">DSM 19792</strain>
    </source>
</reference>
<dbReference type="EMBL" id="QJKB01000007">
    <property type="protein sequence ID" value="PXX41660.1"/>
    <property type="molecule type" value="Genomic_DNA"/>
</dbReference>
<dbReference type="Proteomes" id="UP000247792">
    <property type="component" value="Unassembled WGS sequence"/>
</dbReference>
<keyword evidence="3" id="KW-1185">Reference proteome</keyword>